<organism evidence="2 3">
    <name type="scientific">Portunus trituberculatus</name>
    <name type="common">Swimming crab</name>
    <name type="synonym">Neptunus trituberculatus</name>
    <dbReference type="NCBI Taxonomy" id="210409"/>
    <lineage>
        <taxon>Eukaryota</taxon>
        <taxon>Metazoa</taxon>
        <taxon>Ecdysozoa</taxon>
        <taxon>Arthropoda</taxon>
        <taxon>Crustacea</taxon>
        <taxon>Multicrustacea</taxon>
        <taxon>Malacostraca</taxon>
        <taxon>Eumalacostraca</taxon>
        <taxon>Eucarida</taxon>
        <taxon>Decapoda</taxon>
        <taxon>Pleocyemata</taxon>
        <taxon>Brachyura</taxon>
        <taxon>Eubrachyura</taxon>
        <taxon>Portunoidea</taxon>
        <taxon>Portunidae</taxon>
        <taxon>Portuninae</taxon>
        <taxon>Portunus</taxon>
    </lineage>
</organism>
<gene>
    <name evidence="2" type="ORF">E2C01_050886</name>
</gene>
<evidence type="ECO:0000313" key="2">
    <source>
        <dbReference type="EMBL" id="MPC56919.1"/>
    </source>
</evidence>
<accession>A0A5B7GHA4</accession>
<keyword evidence="3" id="KW-1185">Reference proteome</keyword>
<protein>
    <submittedName>
        <fullName evidence="2">Uncharacterized protein</fullName>
    </submittedName>
</protein>
<proteinExistence type="predicted"/>
<comment type="caution">
    <text evidence="2">The sequence shown here is derived from an EMBL/GenBank/DDBJ whole genome shotgun (WGS) entry which is preliminary data.</text>
</comment>
<feature type="region of interest" description="Disordered" evidence="1">
    <location>
        <begin position="75"/>
        <end position="103"/>
    </location>
</feature>
<sequence length="118" mass="13081">MRPFGAAVQTGGILATPANWREQKSSQTRRQTGLNSVCKIYISQRCFIPGKNTDVNRIVSQSDHPFFLTATKSPCRSVTHQPQRRGEARRGRHASTPMLRLPSPFLSLTTSPADLGFV</sequence>
<name>A0A5B7GHA4_PORTR</name>
<reference evidence="2 3" key="1">
    <citation type="submission" date="2019-05" db="EMBL/GenBank/DDBJ databases">
        <title>Another draft genome of Portunus trituberculatus and its Hox gene families provides insights of decapod evolution.</title>
        <authorList>
            <person name="Jeong J.-H."/>
            <person name="Song I."/>
            <person name="Kim S."/>
            <person name="Choi T."/>
            <person name="Kim D."/>
            <person name="Ryu S."/>
            <person name="Kim W."/>
        </authorList>
    </citation>
    <scope>NUCLEOTIDE SEQUENCE [LARGE SCALE GENOMIC DNA]</scope>
    <source>
        <tissue evidence="2">Muscle</tissue>
    </source>
</reference>
<dbReference type="EMBL" id="VSRR010014355">
    <property type="protein sequence ID" value="MPC56919.1"/>
    <property type="molecule type" value="Genomic_DNA"/>
</dbReference>
<dbReference type="AlphaFoldDB" id="A0A5B7GHA4"/>
<evidence type="ECO:0000256" key="1">
    <source>
        <dbReference type="SAM" id="MobiDB-lite"/>
    </source>
</evidence>
<evidence type="ECO:0000313" key="3">
    <source>
        <dbReference type="Proteomes" id="UP000324222"/>
    </source>
</evidence>
<dbReference type="Proteomes" id="UP000324222">
    <property type="component" value="Unassembled WGS sequence"/>
</dbReference>